<keyword evidence="6" id="KW-0106">Calcium</keyword>
<dbReference type="Pfam" id="PF02678">
    <property type="entry name" value="Pirin"/>
    <property type="match status" value="1"/>
</dbReference>
<dbReference type="InterPro" id="IPR011051">
    <property type="entry name" value="RmlC_Cupin_sf"/>
</dbReference>
<feature type="active site" evidence="10">
    <location>
        <position position="597"/>
    </location>
</feature>
<feature type="region of interest" description="Disordered" evidence="15">
    <location>
        <begin position="734"/>
        <end position="817"/>
    </location>
</feature>
<evidence type="ECO:0000256" key="13">
    <source>
        <dbReference type="RuleBase" id="RU361193"/>
    </source>
</evidence>
<evidence type="ECO:0000256" key="15">
    <source>
        <dbReference type="SAM" id="MobiDB-lite"/>
    </source>
</evidence>
<dbReference type="AlphaFoldDB" id="A0A2P6TUP0"/>
<dbReference type="Pfam" id="PF05726">
    <property type="entry name" value="Pirin_C"/>
    <property type="match status" value="1"/>
</dbReference>
<keyword evidence="4" id="KW-0479">Metal-binding</keyword>
<dbReference type="GO" id="GO:0016020">
    <property type="term" value="C:membrane"/>
    <property type="evidence" value="ECO:0007669"/>
    <property type="project" value="InterPro"/>
</dbReference>
<dbReference type="InterPro" id="IPR001382">
    <property type="entry name" value="Glyco_hydro_47"/>
</dbReference>
<feature type="compositionally biased region" description="Low complexity" evidence="15">
    <location>
        <begin position="749"/>
        <end position="777"/>
    </location>
</feature>
<dbReference type="SUPFAM" id="SSF48225">
    <property type="entry name" value="Seven-hairpin glycosidases"/>
    <property type="match status" value="3"/>
</dbReference>
<dbReference type="EC" id="3.2.1.-" evidence="13"/>
<evidence type="ECO:0000256" key="5">
    <source>
        <dbReference type="ARBA" id="ARBA00022801"/>
    </source>
</evidence>
<keyword evidence="19" id="KW-1185">Reference proteome</keyword>
<feature type="active site" description="Proton donor" evidence="10">
    <location>
        <position position="456"/>
    </location>
</feature>
<comment type="similarity">
    <text evidence="3 13">Belongs to the glycosyl hydrolase 47 family.</text>
</comment>
<evidence type="ECO:0000256" key="4">
    <source>
        <dbReference type="ARBA" id="ARBA00022723"/>
    </source>
</evidence>
<accession>A0A2P6TUP0</accession>
<comment type="pathway">
    <text evidence="2">Protein modification; protein glycosylation.</text>
</comment>
<evidence type="ECO:0000256" key="9">
    <source>
        <dbReference type="ARBA" id="ARBA00048605"/>
    </source>
</evidence>
<evidence type="ECO:0000259" key="16">
    <source>
        <dbReference type="Pfam" id="PF02678"/>
    </source>
</evidence>
<dbReference type="OrthoDB" id="198735at2759"/>
<feature type="domain" description="Pirin N-terminal" evidence="16">
    <location>
        <begin position="29"/>
        <end position="127"/>
    </location>
</feature>
<dbReference type="Gene3D" id="2.60.120.10">
    <property type="entry name" value="Jelly Rolls"/>
    <property type="match status" value="2"/>
</dbReference>
<comment type="cofactor">
    <cofactor evidence="1">
        <name>Ca(2+)</name>
        <dbReference type="ChEBI" id="CHEBI:29108"/>
    </cofactor>
</comment>
<feature type="active site" evidence="10">
    <location>
        <position position="887"/>
    </location>
</feature>
<dbReference type="EMBL" id="LHPG02000006">
    <property type="protein sequence ID" value="PRW57785.1"/>
    <property type="molecule type" value="Genomic_DNA"/>
</dbReference>
<evidence type="ECO:0000256" key="1">
    <source>
        <dbReference type="ARBA" id="ARBA00001913"/>
    </source>
</evidence>
<keyword evidence="7 11" id="KW-1015">Disulfide bond</keyword>
<dbReference type="GO" id="GO:0005783">
    <property type="term" value="C:endoplasmic reticulum"/>
    <property type="evidence" value="ECO:0007669"/>
    <property type="project" value="TreeGrafter"/>
</dbReference>
<reference evidence="18 19" key="1">
    <citation type="journal article" date="2018" name="Plant J.">
        <title>Genome sequences of Chlorella sorokiniana UTEX 1602 and Micractinium conductrix SAG 241.80: implications to maltose excretion by a green alga.</title>
        <authorList>
            <person name="Arriola M.B."/>
            <person name="Velmurugan N."/>
            <person name="Zhang Y."/>
            <person name="Plunkett M.H."/>
            <person name="Hondzo H."/>
            <person name="Barney B.M."/>
        </authorList>
    </citation>
    <scope>NUCLEOTIDE SEQUENCE [LARGE SCALE GENOMIC DNA]</scope>
    <source>
        <strain evidence="19">UTEX 1602</strain>
    </source>
</reference>
<dbReference type="GO" id="GO:0005509">
    <property type="term" value="F:calcium ion binding"/>
    <property type="evidence" value="ECO:0007669"/>
    <property type="project" value="InterPro"/>
</dbReference>
<feature type="disulfide bond" evidence="11">
    <location>
        <begin position="665"/>
        <end position="832"/>
    </location>
</feature>
<feature type="coiled-coil region" evidence="14">
    <location>
        <begin position="690"/>
        <end position="717"/>
    </location>
</feature>
<gene>
    <name evidence="18" type="ORF">C2E21_3690</name>
</gene>
<sequence>MSSTAGQVLVRPIKAVVRGQKMMEGAGVRICRTLGTPALKNLDPFLMLDELKMPAHEAAAGFPDHPHRGFETCSIMLHGKMEHADSMGNKGVIGDGGVQWMTAGRGVIHSEMPVVTSGDLHGFQLWINLPAKDKMMKPRYQDYQAGDIPVAEKDGASVRVMAGDSMGTHGPIKLRNPGLLLDVRLAPGTTWQQAVPTEWNGFAYVYEGAGRVGDKAAQVEHAYVFHNEGDTVQATASEAGLKFLLVCGKPIGEQIVQYGPFVMNHELEIRQAFMDYQEGKLQRPEDNPWVDEKDELCSAVEHTSEVSGAEINAVEGQTADRPAAAAAAAAHDDSVRCRLSGICEGEPTSCQDGSAAANPADEDARLACLTSDAERAAAVQEAARHAWGGYRDCAWGHDELLPISCTGGHWLNLSLTMVDSLDTLYLLGMHREFEEAARWLADHLDVGAPAEVNLFETTIRILGGLLSAQALSADSHPGLSRMLAEKAAELGARLLPAFDSPSGVPYSDVNLRTGKGSMPAWGQISSLSEISSVSLEFTYLARITGHRAFEDTPLAVHDRLEGAHTDGGGLLGQYFNPITGKATRAHGSTITLGARSDSYYEYLLKQWLLTGKQTDWLRERYVKAMKSVRSRLLRRTAPAGRPGLWYVAEQSRQGKLSRKFDHLVCFLPGLLALGDFHRVSTVRTLQEAAADSAAEALEAAKAAARAAEAAAAEAAAAAAAVAAAEAAAKSAAGSAESGAEGSEAGGGDASPSLQQQQEQLAQQAEQARQAQQAQQAHRQPEQQHPRQQHAEQAEHAQQQSDHARHAKPQLGAGQDGRDIPDLQLAAELALTCYELYRRTPAGLAPEIVHFANNTEIPLDFPNKHVHDVGQGDFSIKPNDAHNLLRPESVESFYILWKATGDPRYKQWAWQVFRALEKWARVRASDRGHACAACQAEAAERCAAAAEAEKAAAAASEGGSAGSEGGEPAAAAAAAAAGEASGCPPELPGGKERCSSCSSSGGYTSLESVLSVPPPRRDKMESFFVAETLKYLCCRKRKRFS</sequence>
<comment type="catalytic activity">
    <reaction evidence="8">
        <text>N(4)-(alpha-D-Man-(1-&gt;2)-alpha-D-Man-(1-&gt;2)-alpha-D-Man-(1-&gt;3)-[alpha-D-Man-(1-&gt;3)-[alpha-D-Man-(1-&gt;2)-alpha-D-Man-(1-&gt;6)]-alpha-D-Man-(1-&gt;6)]-beta-D-Man-(1-&gt;4)-beta-D-GlcNAc-(1-&gt;4)-beta-D-GlcNAc)-L-asparaginyl-[protein] (N-glucan mannose isomer 8A1,2,3B1,3) + 3 H2O = N(4)-(alpha-D-Man-(1-&gt;3)-[alpha-D-Man-(1-&gt;3)-[alpha-D-Man-(1-&gt;6)]-alpha-D-Man-(1-&gt;6)]-beta-D-Man-(1-&gt;4)-beta-D-GlcNAc-(1-&gt;4)-beta-D-GlcNAc)-L-asparaginyl-[protein] (N-glucan mannose isomer 5A1,2) + 3 beta-D-mannose</text>
        <dbReference type="Rhea" id="RHEA:56028"/>
        <dbReference type="Rhea" id="RHEA-COMP:14358"/>
        <dbReference type="Rhea" id="RHEA-COMP:14367"/>
        <dbReference type="ChEBI" id="CHEBI:15377"/>
        <dbReference type="ChEBI" id="CHEBI:28563"/>
        <dbReference type="ChEBI" id="CHEBI:59087"/>
        <dbReference type="ChEBI" id="CHEBI:60628"/>
        <dbReference type="EC" id="3.2.1.113"/>
    </reaction>
</comment>
<dbReference type="PANTHER" id="PTHR11742:SF55">
    <property type="entry name" value="ENDOPLASMIC RETICULUM MANNOSYL-OLIGOSACCHARIDE 1,2-ALPHA-MANNOSIDASE"/>
    <property type="match status" value="1"/>
</dbReference>
<name>A0A2P6TUP0_CHLSO</name>
<evidence type="ECO:0000256" key="12">
    <source>
        <dbReference type="RuleBase" id="RU003457"/>
    </source>
</evidence>
<dbReference type="InterPro" id="IPR014710">
    <property type="entry name" value="RmlC-like_jellyroll"/>
</dbReference>
<dbReference type="InterPro" id="IPR050749">
    <property type="entry name" value="Glycosyl_Hydrolase_47"/>
</dbReference>
<dbReference type="PANTHER" id="PTHR11742">
    <property type="entry name" value="MANNOSYL-OLIGOSACCHARIDE ALPHA-1,2-MANNOSIDASE-RELATED"/>
    <property type="match status" value="1"/>
</dbReference>
<protein>
    <recommendedName>
        <fullName evidence="13">alpha-1,2-Mannosidase</fullName>
        <ecNumber evidence="13">3.2.1.-</ecNumber>
    </recommendedName>
</protein>
<dbReference type="InterPro" id="IPR036026">
    <property type="entry name" value="Seven-hairpin_glycosidases"/>
</dbReference>
<comment type="catalytic activity">
    <reaction evidence="9">
        <text>N(4)-(alpha-D-Man-(1-&gt;2)-alpha-D-Man-(1-&gt;2)-alpha-D-Man-(1-&gt;3)-[alpha-D-Man-(1-&gt;2)-alpha-D-Man-(1-&gt;3)-[alpha-D-Man-(1-&gt;2)-alpha-D-Man-(1-&gt;6)]-alpha-D-Man-(1-&gt;6)]-beta-D-Man-(1-&gt;4)-beta-D-GlcNAc-(1-&gt;4)-beta-D-GlcNAc)-L-asparaginyl-[protein] (N-glucan mannose isomer 9A1,2,3B1,2,3) + 4 H2O = N(4)-(alpha-D-Man-(1-&gt;3)-[alpha-D-Man-(1-&gt;3)-[alpha-D-Man-(1-&gt;6)]-alpha-D-Man-(1-&gt;6)]-beta-D-Man-(1-&gt;4)-beta-D-GlcNAc-(1-&gt;4)-beta-D-GlcNAc)-L-asparaginyl-[protein] (N-glucan mannose isomer 5A1,2) + 4 beta-D-mannose</text>
        <dbReference type="Rhea" id="RHEA:56008"/>
        <dbReference type="Rhea" id="RHEA-COMP:14356"/>
        <dbReference type="Rhea" id="RHEA-COMP:14367"/>
        <dbReference type="ChEBI" id="CHEBI:15377"/>
        <dbReference type="ChEBI" id="CHEBI:28563"/>
        <dbReference type="ChEBI" id="CHEBI:59087"/>
        <dbReference type="ChEBI" id="CHEBI:139493"/>
        <dbReference type="EC" id="3.2.1.113"/>
    </reaction>
</comment>
<comment type="similarity">
    <text evidence="12">Belongs to the pirin family.</text>
</comment>
<feature type="compositionally biased region" description="Basic and acidic residues" evidence="15">
    <location>
        <begin position="778"/>
        <end position="794"/>
    </location>
</feature>
<proteinExistence type="inferred from homology"/>
<keyword evidence="14" id="KW-0175">Coiled coil</keyword>
<evidence type="ECO:0000256" key="10">
    <source>
        <dbReference type="PIRSR" id="PIRSR601382-1"/>
    </source>
</evidence>
<organism evidence="18 19">
    <name type="scientific">Chlorella sorokiniana</name>
    <name type="common">Freshwater green alga</name>
    <dbReference type="NCBI Taxonomy" id="3076"/>
    <lineage>
        <taxon>Eukaryota</taxon>
        <taxon>Viridiplantae</taxon>
        <taxon>Chlorophyta</taxon>
        <taxon>core chlorophytes</taxon>
        <taxon>Trebouxiophyceae</taxon>
        <taxon>Chlorellales</taxon>
        <taxon>Chlorellaceae</taxon>
        <taxon>Chlorella clade</taxon>
        <taxon>Chlorella</taxon>
    </lineage>
</organism>
<comment type="caution">
    <text evidence="18">The sequence shown here is derived from an EMBL/GenBank/DDBJ whole genome shotgun (WGS) entry which is preliminary data.</text>
</comment>
<evidence type="ECO:0000256" key="14">
    <source>
        <dbReference type="SAM" id="Coils"/>
    </source>
</evidence>
<feature type="active site" description="Proton donor" evidence="10">
    <location>
        <position position="846"/>
    </location>
</feature>
<dbReference type="PRINTS" id="PR00747">
    <property type="entry name" value="GLYHDRLASE47"/>
</dbReference>
<keyword evidence="13" id="KW-0326">Glycosidase</keyword>
<evidence type="ECO:0000256" key="11">
    <source>
        <dbReference type="PIRSR" id="PIRSR601382-3"/>
    </source>
</evidence>
<evidence type="ECO:0000256" key="8">
    <source>
        <dbReference type="ARBA" id="ARBA00047669"/>
    </source>
</evidence>
<evidence type="ECO:0000259" key="17">
    <source>
        <dbReference type="Pfam" id="PF05726"/>
    </source>
</evidence>
<evidence type="ECO:0000256" key="3">
    <source>
        <dbReference type="ARBA" id="ARBA00007658"/>
    </source>
</evidence>
<feature type="domain" description="Pirin C-terminal" evidence="17">
    <location>
        <begin position="181"/>
        <end position="281"/>
    </location>
</feature>
<dbReference type="Proteomes" id="UP000239899">
    <property type="component" value="Unassembled WGS sequence"/>
</dbReference>
<dbReference type="Gene3D" id="1.50.10.10">
    <property type="match status" value="3"/>
</dbReference>
<evidence type="ECO:0000256" key="6">
    <source>
        <dbReference type="ARBA" id="ARBA00022837"/>
    </source>
</evidence>
<dbReference type="CDD" id="cd02247">
    <property type="entry name" value="cupin_pirin_C"/>
    <property type="match status" value="1"/>
</dbReference>
<evidence type="ECO:0000313" key="18">
    <source>
        <dbReference type="EMBL" id="PRW57785.1"/>
    </source>
</evidence>
<dbReference type="GO" id="GO:0004571">
    <property type="term" value="F:mannosyl-oligosaccharide 1,2-alpha-mannosidase activity"/>
    <property type="evidence" value="ECO:0007669"/>
    <property type="project" value="UniProtKB-EC"/>
</dbReference>
<evidence type="ECO:0000256" key="7">
    <source>
        <dbReference type="ARBA" id="ARBA00023157"/>
    </source>
</evidence>
<dbReference type="Pfam" id="PF01532">
    <property type="entry name" value="Glyco_hydro_47"/>
    <property type="match status" value="3"/>
</dbReference>
<keyword evidence="5 13" id="KW-0378">Hydrolase</keyword>
<dbReference type="InterPro" id="IPR003829">
    <property type="entry name" value="Pirin_N_dom"/>
</dbReference>
<evidence type="ECO:0000313" key="19">
    <source>
        <dbReference type="Proteomes" id="UP000239899"/>
    </source>
</evidence>
<dbReference type="SUPFAM" id="SSF51182">
    <property type="entry name" value="RmlC-like cupins"/>
    <property type="match status" value="1"/>
</dbReference>
<dbReference type="GO" id="GO:0005975">
    <property type="term" value="P:carbohydrate metabolic process"/>
    <property type="evidence" value="ECO:0007669"/>
    <property type="project" value="InterPro"/>
</dbReference>
<evidence type="ECO:0000256" key="2">
    <source>
        <dbReference type="ARBA" id="ARBA00004922"/>
    </source>
</evidence>
<dbReference type="InterPro" id="IPR012341">
    <property type="entry name" value="6hp_glycosidase-like_sf"/>
</dbReference>
<dbReference type="CDD" id="cd02909">
    <property type="entry name" value="cupin_pirin_N"/>
    <property type="match status" value="1"/>
</dbReference>
<dbReference type="InterPro" id="IPR008778">
    <property type="entry name" value="Pirin_C_dom"/>
</dbReference>